<sequence>MLISVVTFANNPEREASILYLAVKKRGIELLFRHETTPPIQPQVQPKGEDMKPGAVN</sequence>
<dbReference type="AlphaFoldDB" id="A0A1I5DR24"/>
<organism evidence="2 3">
    <name type="scientific">Nitrosospira briensis</name>
    <dbReference type="NCBI Taxonomy" id="35799"/>
    <lineage>
        <taxon>Bacteria</taxon>
        <taxon>Pseudomonadati</taxon>
        <taxon>Pseudomonadota</taxon>
        <taxon>Betaproteobacteria</taxon>
        <taxon>Nitrosomonadales</taxon>
        <taxon>Nitrosomonadaceae</taxon>
        <taxon>Nitrosospira</taxon>
    </lineage>
</organism>
<proteinExistence type="predicted"/>
<evidence type="ECO:0000313" key="3">
    <source>
        <dbReference type="Proteomes" id="UP000183107"/>
    </source>
</evidence>
<reference evidence="3" key="1">
    <citation type="submission" date="2016-10" db="EMBL/GenBank/DDBJ databases">
        <authorList>
            <person name="Varghese N."/>
        </authorList>
    </citation>
    <scope>NUCLEOTIDE SEQUENCE [LARGE SCALE GENOMIC DNA]</scope>
    <source>
        <strain evidence="3">Nsp8</strain>
    </source>
</reference>
<accession>A0A1I5DR24</accession>
<evidence type="ECO:0000313" key="2">
    <source>
        <dbReference type="EMBL" id="SFO01715.1"/>
    </source>
</evidence>
<keyword evidence="3" id="KW-1185">Reference proteome</keyword>
<protein>
    <submittedName>
        <fullName evidence="2">Uncharacterized protein</fullName>
    </submittedName>
</protein>
<dbReference type="EMBL" id="FOVJ01000006">
    <property type="protein sequence ID" value="SFO01715.1"/>
    <property type="molecule type" value="Genomic_DNA"/>
</dbReference>
<dbReference type="Proteomes" id="UP000183107">
    <property type="component" value="Unassembled WGS sequence"/>
</dbReference>
<gene>
    <name evidence="2" type="ORF">SAMN05216386_2367</name>
</gene>
<evidence type="ECO:0000256" key="1">
    <source>
        <dbReference type="SAM" id="MobiDB-lite"/>
    </source>
</evidence>
<feature type="region of interest" description="Disordered" evidence="1">
    <location>
        <begin position="34"/>
        <end position="57"/>
    </location>
</feature>
<feature type="compositionally biased region" description="Basic and acidic residues" evidence="1">
    <location>
        <begin position="47"/>
        <end position="57"/>
    </location>
</feature>
<name>A0A1I5DR24_9PROT</name>